<protein>
    <submittedName>
        <fullName evidence="4">LuxR family transcriptional regulator</fullName>
    </submittedName>
</protein>
<keyword evidence="5" id="KW-1185">Reference proteome</keyword>
<dbReference type="Pfam" id="PF00196">
    <property type="entry name" value="GerE"/>
    <property type="match status" value="1"/>
</dbReference>
<dbReference type="SMART" id="SM00421">
    <property type="entry name" value="HTH_LUXR"/>
    <property type="match status" value="1"/>
</dbReference>
<evidence type="ECO:0000256" key="2">
    <source>
        <dbReference type="ARBA" id="ARBA00022840"/>
    </source>
</evidence>
<keyword evidence="1" id="KW-0547">Nucleotide-binding</keyword>
<dbReference type="PRINTS" id="PR00038">
    <property type="entry name" value="HTHLUXR"/>
</dbReference>
<feature type="domain" description="HTH luxR-type" evidence="3">
    <location>
        <begin position="850"/>
        <end position="915"/>
    </location>
</feature>
<dbReference type="CDD" id="cd06170">
    <property type="entry name" value="LuxR_C_like"/>
    <property type="match status" value="1"/>
</dbReference>
<keyword evidence="2" id="KW-0067">ATP-binding</keyword>
<dbReference type="InterPro" id="IPR027417">
    <property type="entry name" value="P-loop_NTPase"/>
</dbReference>
<dbReference type="Proteomes" id="UP001500037">
    <property type="component" value="Unassembled WGS sequence"/>
</dbReference>
<dbReference type="SUPFAM" id="SSF46894">
    <property type="entry name" value="C-terminal effector domain of the bipartite response regulators"/>
    <property type="match status" value="1"/>
</dbReference>
<dbReference type="PROSITE" id="PS50043">
    <property type="entry name" value="HTH_LUXR_2"/>
    <property type="match status" value="1"/>
</dbReference>
<name>A0ABN1VK62_9ACTN</name>
<sequence length="917" mass="96692">MVGRHRELGQLLAAVRQAPAVVLVEGEAGIGKSRLVREASFVLHAERWRVLSGGCHPLREPFPFGPVVDALRKADLAHAPVFPPTAGALAPLLPDLADRLPPPPPQPADVSAQRFQLLQAVRSFLAALGPTVLVAEDLHWVDEATRDLLLLLARDLPPQLALVLTYRAEDLPTGGTVLGAAYRRPPGTGGTLVRLGPLPQADVRELAAAALGEHATPALAAALYRRCEGLPLVAEEDLITLAEQGGAHGYTGSAQGLAEADAPPGLREAVTERLGRLSPAAFALARAAAGLAGAPGEELLRDLAELDADQGAEAVTELLAASVLREADHGAYVFRHVLAQQVVYRSIPAPARLRLHRRTVDSLRGRTPAPLVQIAHHTLASGDRAGWLLRAQEAADRAIAVRDNGTAAALLHQLLGRPELQGEGRSRAALALAGVAATSLEFRTDARLLRRLLADPRLPQEVRGEIRLGLGLGMLNETADPAGFDEVERAVGELVERRPERAVRAMVALALKEAEGPQYTGAWLDRAEAAVRDGGNEALRAAVRASRLTLMTCQADPSVWESVARLPRDTRDREVLRQTGRALQNVADTAAYLGHDGRAAALATEAGQIAARVGSPISVFLSGGTLLRLDALAGRWDGLEERLDALVEAYPTAVAPLTERAVLTGMLAAARGQHARALQLLGEAAGIGGNQLVVGTELRIATGLSSLHLARGDALRAWVVAEQAVETARRAAAWPRAAEFARGLVGRDAPAAAADLALAHGLLRREAEPVAAARHFAEAADGWRGIGRPYDTARALERCADALLRTSPGQAAAPFAEALTLFTDLGATADATRCGKVLGDLGLVRRGPGRRGYGGTLSPREHQVAGMLAAGATNQAIADDLHLSPRTVENHVAKVLRKLGTGRKDVATVYPQPSDRG</sequence>
<dbReference type="InterPro" id="IPR011990">
    <property type="entry name" value="TPR-like_helical_dom_sf"/>
</dbReference>
<evidence type="ECO:0000256" key="1">
    <source>
        <dbReference type="ARBA" id="ARBA00022741"/>
    </source>
</evidence>
<dbReference type="PANTHER" id="PTHR16305">
    <property type="entry name" value="TESTICULAR SOLUBLE ADENYLYL CYCLASE"/>
    <property type="match status" value="1"/>
</dbReference>
<proteinExistence type="predicted"/>
<dbReference type="InterPro" id="IPR016032">
    <property type="entry name" value="Sig_transdc_resp-reg_C-effctor"/>
</dbReference>
<dbReference type="PANTHER" id="PTHR16305:SF35">
    <property type="entry name" value="TRANSCRIPTIONAL ACTIVATOR DOMAIN"/>
    <property type="match status" value="1"/>
</dbReference>
<evidence type="ECO:0000313" key="4">
    <source>
        <dbReference type="EMBL" id="GAA1214829.1"/>
    </source>
</evidence>
<evidence type="ECO:0000259" key="3">
    <source>
        <dbReference type="PROSITE" id="PS50043"/>
    </source>
</evidence>
<organism evidence="4 5">
    <name type="scientific">Kitasatospora nipponensis</name>
    <dbReference type="NCBI Taxonomy" id="258049"/>
    <lineage>
        <taxon>Bacteria</taxon>
        <taxon>Bacillati</taxon>
        <taxon>Actinomycetota</taxon>
        <taxon>Actinomycetes</taxon>
        <taxon>Kitasatosporales</taxon>
        <taxon>Streptomycetaceae</taxon>
        <taxon>Kitasatospora</taxon>
    </lineage>
</organism>
<dbReference type="InterPro" id="IPR036388">
    <property type="entry name" value="WH-like_DNA-bd_sf"/>
</dbReference>
<evidence type="ECO:0000313" key="5">
    <source>
        <dbReference type="Proteomes" id="UP001500037"/>
    </source>
</evidence>
<dbReference type="InterPro" id="IPR000792">
    <property type="entry name" value="Tscrpt_reg_LuxR_C"/>
</dbReference>
<accession>A0ABN1VK62</accession>
<comment type="caution">
    <text evidence="4">The sequence shown here is derived from an EMBL/GenBank/DDBJ whole genome shotgun (WGS) entry which is preliminary data.</text>
</comment>
<dbReference type="Gene3D" id="1.25.40.10">
    <property type="entry name" value="Tetratricopeptide repeat domain"/>
    <property type="match status" value="1"/>
</dbReference>
<dbReference type="Gene3D" id="1.10.10.10">
    <property type="entry name" value="Winged helix-like DNA-binding domain superfamily/Winged helix DNA-binding domain"/>
    <property type="match status" value="1"/>
</dbReference>
<dbReference type="Pfam" id="PF13191">
    <property type="entry name" value="AAA_16"/>
    <property type="match status" value="1"/>
</dbReference>
<dbReference type="EMBL" id="BAAALF010000001">
    <property type="protein sequence ID" value="GAA1214829.1"/>
    <property type="molecule type" value="Genomic_DNA"/>
</dbReference>
<gene>
    <name evidence="4" type="ORF">GCM10009665_00790</name>
</gene>
<reference evidence="4 5" key="1">
    <citation type="journal article" date="2019" name="Int. J. Syst. Evol. Microbiol.">
        <title>The Global Catalogue of Microorganisms (GCM) 10K type strain sequencing project: providing services to taxonomists for standard genome sequencing and annotation.</title>
        <authorList>
            <consortium name="The Broad Institute Genomics Platform"/>
            <consortium name="The Broad Institute Genome Sequencing Center for Infectious Disease"/>
            <person name="Wu L."/>
            <person name="Ma J."/>
        </authorList>
    </citation>
    <scope>NUCLEOTIDE SEQUENCE [LARGE SCALE GENOMIC DNA]</scope>
    <source>
        <strain evidence="4 5">JCM 13004</strain>
    </source>
</reference>
<dbReference type="SUPFAM" id="SSF52540">
    <property type="entry name" value="P-loop containing nucleoside triphosphate hydrolases"/>
    <property type="match status" value="1"/>
</dbReference>
<dbReference type="InterPro" id="IPR041664">
    <property type="entry name" value="AAA_16"/>
</dbReference>